<accession>A0A9Q0S6H8</accession>
<dbReference type="SMART" id="SM00564">
    <property type="entry name" value="PQQ"/>
    <property type="match status" value="6"/>
</dbReference>
<keyword evidence="3" id="KW-0687">Ribonucleoprotein</keyword>
<evidence type="ECO:0000256" key="1">
    <source>
        <dbReference type="ARBA" id="ARBA00006227"/>
    </source>
</evidence>
<evidence type="ECO:0000256" key="4">
    <source>
        <dbReference type="SAM" id="Phobius"/>
    </source>
</evidence>
<dbReference type="Pfam" id="PF00572">
    <property type="entry name" value="Ribosomal_L13"/>
    <property type="match status" value="2"/>
</dbReference>
<dbReference type="AlphaFoldDB" id="A0A9Q0S6H8"/>
<dbReference type="InterPro" id="IPR002372">
    <property type="entry name" value="PQQ_rpt_dom"/>
</dbReference>
<dbReference type="InterPro" id="IPR005822">
    <property type="entry name" value="Ribosomal_uL13"/>
</dbReference>
<feature type="transmembrane region" description="Helical" evidence="4">
    <location>
        <begin position="21"/>
        <end position="41"/>
    </location>
</feature>
<dbReference type="EMBL" id="WJQU01000001">
    <property type="protein sequence ID" value="KAJ6645160.1"/>
    <property type="molecule type" value="Genomic_DNA"/>
</dbReference>
<dbReference type="OrthoDB" id="3333at2759"/>
<dbReference type="Pfam" id="PF10858">
    <property type="entry name" value="DUF2659"/>
    <property type="match status" value="1"/>
</dbReference>
<dbReference type="PANTHER" id="PTHR34512:SF30">
    <property type="entry name" value="OUTER MEMBRANE PROTEIN ASSEMBLY FACTOR BAMB"/>
    <property type="match status" value="1"/>
</dbReference>
<gene>
    <name evidence="6" type="ORF">Bhyg_00362</name>
</gene>
<reference evidence="6" key="1">
    <citation type="submission" date="2022-07" db="EMBL/GenBank/DDBJ databases">
        <authorList>
            <person name="Trinca V."/>
            <person name="Uliana J.V.C."/>
            <person name="Torres T.T."/>
            <person name="Ward R.J."/>
            <person name="Monesi N."/>
        </authorList>
    </citation>
    <scope>NUCLEOTIDE SEQUENCE</scope>
    <source>
        <strain evidence="6">HSMRA1968</strain>
        <tissue evidence="6">Whole embryos</tissue>
    </source>
</reference>
<keyword evidence="4" id="KW-0812">Transmembrane</keyword>
<protein>
    <recommendedName>
        <fullName evidence="5">Pyrrolo-quinoline quinone repeat domain-containing protein</fullName>
    </recommendedName>
</protein>
<comment type="similarity">
    <text evidence="1">Belongs to the universal ribosomal protein uL13 family.</text>
</comment>
<name>A0A9Q0S6H8_9DIPT</name>
<dbReference type="Gene3D" id="2.130.10.10">
    <property type="entry name" value="YVTN repeat-like/Quinoprotein amine dehydrogenase"/>
    <property type="match status" value="1"/>
</dbReference>
<keyword evidence="4" id="KW-0472">Membrane</keyword>
<dbReference type="GO" id="GO:0005840">
    <property type="term" value="C:ribosome"/>
    <property type="evidence" value="ECO:0007669"/>
    <property type="project" value="UniProtKB-KW"/>
</dbReference>
<feature type="domain" description="Pyrrolo-quinoline quinone repeat" evidence="5">
    <location>
        <begin position="247"/>
        <end position="481"/>
    </location>
</feature>
<dbReference type="GO" id="GO:0006412">
    <property type="term" value="P:translation"/>
    <property type="evidence" value="ECO:0007669"/>
    <property type="project" value="InterPro"/>
</dbReference>
<evidence type="ECO:0000259" key="5">
    <source>
        <dbReference type="Pfam" id="PF13360"/>
    </source>
</evidence>
<comment type="caution">
    <text evidence="6">The sequence shown here is derived from an EMBL/GenBank/DDBJ whole genome shotgun (WGS) entry which is preliminary data.</text>
</comment>
<dbReference type="SUPFAM" id="SSF52161">
    <property type="entry name" value="Ribosomal protein L13"/>
    <property type="match status" value="1"/>
</dbReference>
<sequence length="701" mass="78932">ILQEVLSDKNEEKKLYYFKKFLPIIIILTLIVILFMLINNWRDGKEIENNQKTGDILVKSIALINDNKDLAIKSLDNLMTTSNNKVEGLAAIEQVSIKIHQGDFIEAKALLKKVIDDNNYDELTSAYARLLWLSLMIDDPNLSDININEIEKYLNYFDDENKPFFGTANIIKATWYIKNNSKDLAENTLKKLISLEKSNEAIQIDSTVKTNIFSPEMLRNKEYTITKHKIIAEPIFKKAVVYTIDSKGNVSAFSMKDKSIMWSYNISTNKSDYYSGGGILPHNDKLYVTYGSRFLVVLDSKSGHEIIRKELPDITRIKPVLINDHTIIVQTVTNQILAINIKKLNFVWQHEGIIETLSSSYHVAPIVQNGYVIVNYNSGQILALEANSGKILWTNDLSSQQEIGLPNFEAAFILCKPVINNSHIYIANSTGKLIKLDIMTGNILWQTKAYDVQSMSLAGNSLFITNNAGQVAAISTEFGKVKFVADLNDGKDVKKVKAASFSVPIIGKTTGEKDWNLNIISTKGELYSFQSDINGNLSTTPVISKIIKNIEYQGKTCCGAMYVITDKKIMLIYNVKTYSAKPSQIQKKWWVIDAKDLVLGRLASEVAKILRGKKSALKDGKIYYRHTGFPGGIKDTTAGKILAGKYPERVVKLSVKRMITRNVLGSKQMGNLYVYAENEHPHKAQQPELYDFASKNTKNKK</sequence>
<dbReference type="InterPro" id="IPR018391">
    <property type="entry name" value="PQQ_b-propeller_rpt"/>
</dbReference>
<evidence type="ECO:0000256" key="3">
    <source>
        <dbReference type="ARBA" id="ARBA00023274"/>
    </source>
</evidence>
<evidence type="ECO:0000313" key="6">
    <source>
        <dbReference type="EMBL" id="KAJ6645160.1"/>
    </source>
</evidence>
<feature type="non-terminal residue" evidence="6">
    <location>
        <position position="701"/>
    </location>
</feature>
<dbReference type="InterPro" id="IPR015943">
    <property type="entry name" value="WD40/YVTN_repeat-like_dom_sf"/>
</dbReference>
<dbReference type="CDD" id="cd00392">
    <property type="entry name" value="Ribosomal_L13"/>
    <property type="match status" value="1"/>
</dbReference>
<dbReference type="GO" id="GO:0003735">
    <property type="term" value="F:structural constituent of ribosome"/>
    <property type="evidence" value="ECO:0007669"/>
    <property type="project" value="InterPro"/>
</dbReference>
<dbReference type="Proteomes" id="UP001151699">
    <property type="component" value="Chromosome A"/>
</dbReference>
<organism evidence="6 7">
    <name type="scientific">Pseudolycoriella hygida</name>
    <dbReference type="NCBI Taxonomy" id="35572"/>
    <lineage>
        <taxon>Eukaryota</taxon>
        <taxon>Metazoa</taxon>
        <taxon>Ecdysozoa</taxon>
        <taxon>Arthropoda</taxon>
        <taxon>Hexapoda</taxon>
        <taxon>Insecta</taxon>
        <taxon>Pterygota</taxon>
        <taxon>Neoptera</taxon>
        <taxon>Endopterygota</taxon>
        <taxon>Diptera</taxon>
        <taxon>Nematocera</taxon>
        <taxon>Sciaroidea</taxon>
        <taxon>Sciaridae</taxon>
        <taxon>Pseudolycoriella</taxon>
    </lineage>
</organism>
<keyword evidence="2" id="KW-0689">Ribosomal protein</keyword>
<dbReference type="SUPFAM" id="SSF50998">
    <property type="entry name" value="Quinoprotein alcohol dehydrogenase-like"/>
    <property type="match status" value="1"/>
</dbReference>
<evidence type="ECO:0000313" key="7">
    <source>
        <dbReference type="Proteomes" id="UP001151699"/>
    </source>
</evidence>
<dbReference type="PANTHER" id="PTHR34512">
    <property type="entry name" value="CELL SURFACE PROTEIN"/>
    <property type="match status" value="1"/>
</dbReference>
<dbReference type="InterPro" id="IPR022588">
    <property type="entry name" value="DUF2659"/>
</dbReference>
<dbReference type="GO" id="GO:1990904">
    <property type="term" value="C:ribonucleoprotein complex"/>
    <property type="evidence" value="ECO:0007669"/>
    <property type="project" value="UniProtKB-KW"/>
</dbReference>
<dbReference type="InterPro" id="IPR011047">
    <property type="entry name" value="Quinoprotein_ADH-like_sf"/>
</dbReference>
<feature type="non-terminal residue" evidence="6">
    <location>
        <position position="1"/>
    </location>
</feature>
<evidence type="ECO:0000256" key="2">
    <source>
        <dbReference type="ARBA" id="ARBA00022980"/>
    </source>
</evidence>
<proteinExistence type="inferred from homology"/>
<keyword evidence="7" id="KW-1185">Reference proteome</keyword>
<dbReference type="Gene3D" id="3.90.1180.10">
    <property type="entry name" value="Ribosomal protein L13"/>
    <property type="match status" value="2"/>
</dbReference>
<keyword evidence="4" id="KW-1133">Transmembrane helix</keyword>
<dbReference type="InterPro" id="IPR036899">
    <property type="entry name" value="Ribosomal_uL13_sf"/>
</dbReference>
<dbReference type="Pfam" id="PF13360">
    <property type="entry name" value="PQQ_2"/>
    <property type="match status" value="1"/>
</dbReference>